<reference evidence="2" key="1">
    <citation type="submission" date="2018-10" db="EMBL/GenBank/DDBJ databases">
        <title>Iterative Subtractive Binning of Freshwater Chronoseries Metagenomes Recovers Nearly Complete Genomes from over Four Hundred Novel Species.</title>
        <authorList>
            <person name="Rodriguez-R L.M."/>
            <person name="Tsementzi D."/>
            <person name="Luo C."/>
            <person name="Konstantinidis K.T."/>
        </authorList>
    </citation>
    <scope>NUCLEOTIDE SEQUENCE</scope>
    <source>
        <strain evidence="2">WB5_2A_028</strain>
    </source>
</reference>
<sequence>MSSLILHVDAERWRHHIAHYVARHQGDLVPVIKGNGYGFGIPTLARESQGFSAQCIACYSAEEAAIIRSQYEGDVLLLSPQESIDEPWVIHTVSPHSKDFIAKKPARFVIEILSPIKRHGFTTNEIKGALNEYSQTGKCEGLAIHLPINQKKMKSGVVSWITNQLQSLTAENINLADYSATIWLSHISADELIQLKKVRSDIRWRVRVGTDLWLGARTSLTATASVIDRHELSSGERVGYRQKAPGNGWLIIAAGGTSQGIGLEVPSIGVKNFIKSLLRLFGWSPSPYSWSGKTLSFVEAPHMHNSLLFMKSGTPPEVGEEIGLNVRFTSTTFHEVIFE</sequence>
<evidence type="ECO:0000259" key="1">
    <source>
        <dbReference type="Pfam" id="PF01168"/>
    </source>
</evidence>
<dbReference type="AlphaFoldDB" id="A0A965GCY3"/>
<organism evidence="2 3">
    <name type="scientific">Candidatus Fonsibacter lacus</name>
    <dbReference type="NCBI Taxonomy" id="2576439"/>
    <lineage>
        <taxon>Bacteria</taxon>
        <taxon>Pseudomonadati</taxon>
        <taxon>Pseudomonadota</taxon>
        <taxon>Alphaproteobacteria</taxon>
        <taxon>Candidatus Pelagibacterales</taxon>
        <taxon>Candidatus Pelagibacterales incertae sedis</taxon>
        <taxon>Candidatus Fonsibacter</taxon>
    </lineage>
</organism>
<name>A0A965GCY3_9PROT</name>
<feature type="domain" description="Alanine racemase N-terminal" evidence="1">
    <location>
        <begin position="8"/>
        <end position="153"/>
    </location>
</feature>
<proteinExistence type="predicted"/>
<dbReference type="InterPro" id="IPR001608">
    <property type="entry name" value="Ala_racemase_N"/>
</dbReference>
<gene>
    <name evidence="2" type="ORF">EBT44_03165</name>
</gene>
<dbReference type="InterPro" id="IPR029066">
    <property type="entry name" value="PLP-binding_barrel"/>
</dbReference>
<protein>
    <recommendedName>
        <fullName evidence="1">Alanine racemase N-terminal domain-containing protein</fullName>
    </recommendedName>
</protein>
<dbReference type="Gene3D" id="3.20.20.10">
    <property type="entry name" value="Alanine racemase"/>
    <property type="match status" value="1"/>
</dbReference>
<evidence type="ECO:0000313" key="3">
    <source>
        <dbReference type="Proteomes" id="UP000740727"/>
    </source>
</evidence>
<dbReference type="Proteomes" id="UP000740727">
    <property type="component" value="Unassembled WGS sequence"/>
</dbReference>
<dbReference type="Pfam" id="PF01168">
    <property type="entry name" value="Ala_racemase_N"/>
    <property type="match status" value="1"/>
</dbReference>
<accession>A0A965GCY3</accession>
<dbReference type="EMBL" id="RFXN01000028">
    <property type="protein sequence ID" value="NBR93831.1"/>
    <property type="molecule type" value="Genomic_DNA"/>
</dbReference>
<dbReference type="SUPFAM" id="SSF51419">
    <property type="entry name" value="PLP-binding barrel"/>
    <property type="match status" value="1"/>
</dbReference>
<evidence type="ECO:0000313" key="2">
    <source>
        <dbReference type="EMBL" id="NBR93831.1"/>
    </source>
</evidence>
<comment type="caution">
    <text evidence="2">The sequence shown here is derived from an EMBL/GenBank/DDBJ whole genome shotgun (WGS) entry which is preliminary data.</text>
</comment>